<accession>A0A8B8C6X7</accession>
<keyword evidence="1" id="KW-0812">Transmembrane</keyword>
<keyword evidence="1" id="KW-0472">Membrane</keyword>
<keyword evidence="1" id="KW-1133">Transmembrane helix</keyword>
<name>A0A8B8C6X7_CRAVI</name>
<feature type="transmembrane region" description="Helical" evidence="1">
    <location>
        <begin position="102"/>
        <end position="120"/>
    </location>
</feature>
<organism evidence="2 3">
    <name type="scientific">Crassostrea virginica</name>
    <name type="common">Eastern oyster</name>
    <dbReference type="NCBI Taxonomy" id="6565"/>
    <lineage>
        <taxon>Eukaryota</taxon>
        <taxon>Metazoa</taxon>
        <taxon>Spiralia</taxon>
        <taxon>Lophotrochozoa</taxon>
        <taxon>Mollusca</taxon>
        <taxon>Bivalvia</taxon>
        <taxon>Autobranchia</taxon>
        <taxon>Pteriomorphia</taxon>
        <taxon>Ostreida</taxon>
        <taxon>Ostreoidea</taxon>
        <taxon>Ostreidae</taxon>
        <taxon>Crassostrea</taxon>
    </lineage>
</organism>
<keyword evidence="2" id="KW-1185">Reference proteome</keyword>
<dbReference type="KEGG" id="cvn:111116775"/>
<dbReference type="AlphaFoldDB" id="A0A8B8C6X7"/>
<gene>
    <name evidence="3" type="primary">LOC111116775</name>
</gene>
<reference evidence="3" key="1">
    <citation type="submission" date="2025-08" db="UniProtKB">
        <authorList>
            <consortium name="RefSeq"/>
        </authorList>
    </citation>
    <scope>IDENTIFICATION</scope>
    <source>
        <tissue evidence="3">Whole sample</tissue>
    </source>
</reference>
<dbReference type="RefSeq" id="XP_022311482.1">
    <property type="nucleotide sequence ID" value="XM_022455774.1"/>
</dbReference>
<dbReference type="Proteomes" id="UP000694844">
    <property type="component" value="Chromosome 10"/>
</dbReference>
<proteinExistence type="predicted"/>
<protein>
    <submittedName>
        <fullName evidence="3">Uncharacterized protein LOC111116775</fullName>
    </submittedName>
</protein>
<evidence type="ECO:0000256" key="1">
    <source>
        <dbReference type="SAM" id="Phobius"/>
    </source>
</evidence>
<evidence type="ECO:0000313" key="3">
    <source>
        <dbReference type="RefSeq" id="XP_022311482.1"/>
    </source>
</evidence>
<dbReference type="GeneID" id="111116775"/>
<evidence type="ECO:0000313" key="2">
    <source>
        <dbReference type="Proteomes" id="UP000694844"/>
    </source>
</evidence>
<sequence length="248" mass="28197">MSTDIGKEKILNPEGKTPILEVMYVPGLYCNNTKKRICRYVKKFLKEDAVKKGFEEIKDETIAFSEVVGFEIFKMESGWVNDKRNEVQAQVFQPVEDEQSSGSFWGWFFATSVIWIPLIAAGFGLFVAFAGVTLALTPVIAPIGAYLGRDARKKKLVDETYDKCKSTVRSTVCNELESNAGVVLLELIDKMTLNSLPRRIQCLHEMICQFQRSRNDILAKRSQLLRLECSIQTMENHVRAIQTKNTEK</sequence>
<feature type="transmembrane region" description="Helical" evidence="1">
    <location>
        <begin position="126"/>
        <end position="147"/>
    </location>
</feature>